<dbReference type="EMBL" id="JBHSMJ010000020">
    <property type="protein sequence ID" value="MFC5449702.1"/>
    <property type="molecule type" value="Genomic_DNA"/>
</dbReference>
<evidence type="ECO:0000313" key="2">
    <source>
        <dbReference type="Proteomes" id="UP001596044"/>
    </source>
</evidence>
<comment type="caution">
    <text evidence="1">The sequence shown here is derived from an EMBL/GenBank/DDBJ whole genome shotgun (WGS) entry which is preliminary data.</text>
</comment>
<evidence type="ECO:0000313" key="1">
    <source>
        <dbReference type="EMBL" id="MFC5449702.1"/>
    </source>
</evidence>
<sequence>MIRGLKRTGLDIIHVRDFFWRVSEIRTFIPPTVEFMSVMKTYNPVLFHEFKSSLVPNSSMHLLAGLYMEPGQALISLGIESVEQLETAIKGKTH</sequence>
<proteinExistence type="predicted"/>
<organism evidence="1 2">
    <name type="scientific">Paenibacillus aestuarii</name>
    <dbReference type="NCBI Taxonomy" id="516965"/>
    <lineage>
        <taxon>Bacteria</taxon>
        <taxon>Bacillati</taxon>
        <taxon>Bacillota</taxon>
        <taxon>Bacilli</taxon>
        <taxon>Bacillales</taxon>
        <taxon>Paenibacillaceae</taxon>
        <taxon>Paenibacillus</taxon>
    </lineage>
</organism>
<keyword evidence="2" id="KW-1185">Reference proteome</keyword>
<gene>
    <name evidence="1" type="ORF">ACFPOG_15635</name>
</gene>
<reference evidence="2" key="1">
    <citation type="journal article" date="2019" name="Int. J. Syst. Evol. Microbiol.">
        <title>The Global Catalogue of Microorganisms (GCM) 10K type strain sequencing project: providing services to taxonomists for standard genome sequencing and annotation.</title>
        <authorList>
            <consortium name="The Broad Institute Genomics Platform"/>
            <consortium name="The Broad Institute Genome Sequencing Center for Infectious Disease"/>
            <person name="Wu L."/>
            <person name="Ma J."/>
        </authorList>
    </citation>
    <scope>NUCLEOTIDE SEQUENCE [LARGE SCALE GENOMIC DNA]</scope>
    <source>
        <strain evidence="2">KACC 11904</strain>
    </source>
</reference>
<name>A0ABW0KAI8_9BACL</name>
<accession>A0ABW0KAI8</accession>
<dbReference type="Proteomes" id="UP001596044">
    <property type="component" value="Unassembled WGS sequence"/>
</dbReference>
<protein>
    <submittedName>
        <fullName evidence="1">Uncharacterized protein</fullName>
    </submittedName>
</protein>
<dbReference type="RefSeq" id="WP_270877464.1">
    <property type="nucleotide sequence ID" value="NZ_JAQFVF010000002.1"/>
</dbReference>